<dbReference type="EMBL" id="CP014265">
    <property type="protein sequence ID" value="AMK16295.1"/>
    <property type="molecule type" value="Genomic_DNA"/>
</dbReference>
<sequence length="96" mass="11268">MFSNVNNFRDVAKGDEKFLFKLMDLINLFQKTENAVLCINLCNDDSIYTRSISDIELTESYLYFKENTTQVSGTLKEIIYLIKIDSIMNIEIRIRK</sequence>
<keyword evidence="2" id="KW-1185">Reference proteome</keyword>
<proteinExistence type="predicted"/>
<evidence type="ECO:0000313" key="2">
    <source>
        <dbReference type="Proteomes" id="UP000066376"/>
    </source>
</evidence>
<evidence type="ECO:0000313" key="1">
    <source>
        <dbReference type="EMBL" id="AMK16295.1"/>
    </source>
</evidence>
<accession>A0A126R3R2</accession>
<gene>
    <name evidence="1" type="ORF">YLM1_1740</name>
</gene>
<dbReference type="AlphaFoldDB" id="A0A126R3R2"/>
<dbReference type="KEGG" id="mol:YLM1_1740"/>
<dbReference type="Proteomes" id="UP000066376">
    <property type="component" value="Chromosome"/>
</dbReference>
<dbReference type="GeneID" id="28490050"/>
<organism evidence="1 2">
    <name type="scientific">Methanobrevibacter olleyae</name>
    <dbReference type="NCBI Taxonomy" id="294671"/>
    <lineage>
        <taxon>Archaea</taxon>
        <taxon>Methanobacteriati</taxon>
        <taxon>Methanobacteriota</taxon>
        <taxon>Methanomada group</taxon>
        <taxon>Methanobacteria</taxon>
        <taxon>Methanobacteriales</taxon>
        <taxon>Methanobacteriaceae</taxon>
        <taxon>Methanobrevibacter</taxon>
    </lineage>
</organism>
<reference evidence="2" key="2">
    <citation type="submission" date="2016-02" db="EMBL/GenBank/DDBJ databases">
        <title>The draft genome sequence of the rumen methanogen Methanobrevibacter olleyae YLM1.</title>
        <authorList>
            <consortium name="New Zealand Agricultural Greenhouse Gas Research Centre/Pastoral Greenhouse Gas Research Consortium"/>
            <person name="Kelly W.J."/>
            <person name="Li D."/>
            <person name="Lambie S.C."/>
            <person name="Attwood G.T."/>
            <person name="Altermann E."/>
            <person name="Leahy S.C."/>
        </authorList>
    </citation>
    <scope>NUCLEOTIDE SEQUENCE [LARGE SCALE GENOMIC DNA]</scope>
    <source>
        <strain evidence="2">YLM1</strain>
    </source>
</reference>
<reference evidence="1 2" key="1">
    <citation type="journal article" date="2016" name="Genome Announc.">
        <title>Draft Genome Sequence of the Rumen Methanogen Methanobrevibacter olleyae YLM1.</title>
        <authorList>
            <person name="Kelly W.J."/>
            <person name="Li D."/>
            <person name="Lambie S.C."/>
            <person name="Cox F."/>
            <person name="Attwood G.T."/>
            <person name="Altermann E."/>
            <person name="Leahy S.C."/>
        </authorList>
    </citation>
    <scope>NUCLEOTIDE SEQUENCE [LARGE SCALE GENOMIC DNA]</scope>
    <source>
        <strain evidence="1 2">YLM1</strain>
    </source>
</reference>
<dbReference type="STRING" id="294671.YLM1_1740"/>
<protein>
    <submittedName>
        <fullName evidence="1">Uncharacterized protein</fullName>
    </submittedName>
</protein>
<name>A0A126R3R2_METOL</name>
<dbReference type="RefSeq" id="WP_067148627.1">
    <property type="nucleotide sequence ID" value="NZ_CP014265.1"/>
</dbReference>
<dbReference type="PATRIC" id="fig|294671.3.peg.1809"/>